<evidence type="ECO:0000256" key="3">
    <source>
        <dbReference type="ARBA" id="ARBA00023242"/>
    </source>
</evidence>
<evidence type="ECO:0000313" key="6">
    <source>
        <dbReference type="EMBL" id="KAG8507205.1"/>
    </source>
</evidence>
<dbReference type="PANTHER" id="PTHR13516">
    <property type="entry name" value="RIBONUCLEASE P SUBUNIT P25"/>
    <property type="match status" value="1"/>
</dbReference>
<dbReference type="GO" id="GO:0003723">
    <property type="term" value="F:RNA binding"/>
    <property type="evidence" value="ECO:0007669"/>
    <property type="project" value="TreeGrafter"/>
</dbReference>
<evidence type="ECO:0000256" key="4">
    <source>
        <dbReference type="SAM" id="MobiDB-lite"/>
    </source>
</evidence>
<keyword evidence="3" id="KW-0539">Nucleus</keyword>
<evidence type="ECO:0000259" key="5">
    <source>
        <dbReference type="Pfam" id="PF01918"/>
    </source>
</evidence>
<dbReference type="InterPro" id="IPR002775">
    <property type="entry name" value="DNA/RNA-bd_Alba-like"/>
</dbReference>
<dbReference type="Proteomes" id="UP000700334">
    <property type="component" value="Unassembled WGS sequence"/>
</dbReference>
<dbReference type="GO" id="GO:0000172">
    <property type="term" value="C:ribonuclease MRP complex"/>
    <property type="evidence" value="ECO:0007669"/>
    <property type="project" value="TreeGrafter"/>
</dbReference>
<protein>
    <submittedName>
        <fullName evidence="6">Ribonuclease P protein subunit p25</fullName>
    </submittedName>
</protein>
<comment type="caution">
    <text evidence="6">The sequence shown here is derived from an EMBL/GenBank/DDBJ whole genome shotgun (WGS) entry which is preliminary data.</text>
</comment>
<dbReference type="Gene3D" id="3.30.110.20">
    <property type="entry name" value="Alba-like domain"/>
    <property type="match status" value="1"/>
</dbReference>
<gene>
    <name evidence="6" type="ORF">J0S82_020122</name>
</gene>
<feature type="compositionally biased region" description="Basic and acidic residues" evidence="4">
    <location>
        <begin position="74"/>
        <end position="96"/>
    </location>
</feature>
<dbReference type="AlphaFoldDB" id="A0A8J5ZYN0"/>
<dbReference type="PANTHER" id="PTHR13516:SF5">
    <property type="entry name" value="RIBONUCLEASE P PROTEIN SUBUNIT P25"/>
    <property type="match status" value="1"/>
</dbReference>
<dbReference type="GO" id="GO:0001682">
    <property type="term" value="P:tRNA 5'-leader removal"/>
    <property type="evidence" value="ECO:0007669"/>
    <property type="project" value="TreeGrafter"/>
</dbReference>
<comment type="similarity">
    <text evidence="2">Belongs to the histone-like Alba family.</text>
</comment>
<dbReference type="SUPFAM" id="SSF82704">
    <property type="entry name" value="AlbA-like"/>
    <property type="match status" value="1"/>
</dbReference>
<name>A0A8J5ZYN0_GALPY</name>
<dbReference type="InterPro" id="IPR036882">
    <property type="entry name" value="Alba-like_dom_sf"/>
</dbReference>
<evidence type="ECO:0000313" key="7">
    <source>
        <dbReference type="Proteomes" id="UP000700334"/>
    </source>
</evidence>
<dbReference type="EMBL" id="JAGFMF010012119">
    <property type="protein sequence ID" value="KAG8507205.1"/>
    <property type="molecule type" value="Genomic_DNA"/>
</dbReference>
<dbReference type="GO" id="GO:0005634">
    <property type="term" value="C:nucleus"/>
    <property type="evidence" value="ECO:0007669"/>
    <property type="project" value="UniProtKB-SubCell"/>
</dbReference>
<accession>A0A8J5ZYN0</accession>
<feature type="region of interest" description="Disordered" evidence="4">
    <location>
        <begin position="212"/>
        <end position="274"/>
    </location>
</feature>
<dbReference type="OrthoDB" id="424402at2759"/>
<dbReference type="Pfam" id="PF01918">
    <property type="entry name" value="Alba"/>
    <property type="match status" value="1"/>
</dbReference>
<evidence type="ECO:0000256" key="2">
    <source>
        <dbReference type="ARBA" id="ARBA00008018"/>
    </source>
</evidence>
<evidence type="ECO:0000256" key="1">
    <source>
        <dbReference type="ARBA" id="ARBA00004123"/>
    </source>
</evidence>
<keyword evidence="7" id="KW-1185">Reference proteome</keyword>
<sequence>MFVPAQTLRPQGAAEPKASARAAGWSLCSPRGHRSPAPPTGQPGAKVALPRPVPSQQQPEPVPPAAMQSQGPGDHQENPEPQPEPRRKLPRVRPEGENSGAQGDSPGFRPFEDLAPGALHVRVRDGSKVRNLLSFAMARMELPSTRAIVFSGIGHAAAKTVSCAEILKRRLGGLYQVTRMRQYTGHELGPPPDPWSASRLSADRTVPGISILLSKDPLDPHQPGYQGPGPQPGPSAQPTAPASSTVPEEAATAAGSAQRSSPPRPGAPLEDPRD</sequence>
<organism evidence="6 7">
    <name type="scientific">Galemys pyrenaicus</name>
    <name type="common">Iberian desman</name>
    <name type="synonym">Pyrenean desman</name>
    <dbReference type="NCBI Taxonomy" id="202257"/>
    <lineage>
        <taxon>Eukaryota</taxon>
        <taxon>Metazoa</taxon>
        <taxon>Chordata</taxon>
        <taxon>Craniata</taxon>
        <taxon>Vertebrata</taxon>
        <taxon>Euteleostomi</taxon>
        <taxon>Mammalia</taxon>
        <taxon>Eutheria</taxon>
        <taxon>Laurasiatheria</taxon>
        <taxon>Eulipotyphla</taxon>
        <taxon>Talpidae</taxon>
        <taxon>Galemys</taxon>
    </lineage>
</organism>
<feature type="domain" description="DNA/RNA-binding protein Alba-like" evidence="5">
    <location>
        <begin position="120"/>
        <end position="183"/>
    </location>
</feature>
<proteinExistence type="inferred from homology"/>
<dbReference type="InterPro" id="IPR051958">
    <property type="entry name" value="Alba-like_NAB"/>
</dbReference>
<feature type="region of interest" description="Disordered" evidence="4">
    <location>
        <begin position="1"/>
        <end position="113"/>
    </location>
</feature>
<comment type="subcellular location">
    <subcellularLocation>
        <location evidence="1">Nucleus</location>
    </subcellularLocation>
</comment>
<reference evidence="6" key="1">
    <citation type="journal article" date="2021" name="Evol. Appl.">
        <title>The genome of the Pyrenean desman and the effects of bottlenecks and inbreeding on the genomic landscape of an endangered species.</title>
        <authorList>
            <person name="Escoda L."/>
            <person name="Castresana J."/>
        </authorList>
    </citation>
    <scope>NUCLEOTIDE SEQUENCE</scope>
    <source>
        <strain evidence="6">IBE-C5619</strain>
    </source>
</reference>